<dbReference type="PANTHER" id="PTHR10353:SF137">
    <property type="entry name" value="MYROSINASE 3-RELATED"/>
    <property type="match status" value="1"/>
</dbReference>
<dbReference type="Pfam" id="PF00232">
    <property type="entry name" value="Glyco_hydro_1"/>
    <property type="match status" value="2"/>
</dbReference>
<comment type="similarity">
    <text evidence="1 4">Belongs to the glycosyl hydrolase 1 family.</text>
</comment>
<dbReference type="FunFam" id="3.20.20.80:FF:000020">
    <property type="entry name" value="Beta-glucosidase 12"/>
    <property type="match status" value="1"/>
</dbReference>
<feature type="region of interest" description="Disordered" evidence="5">
    <location>
        <begin position="537"/>
        <end position="556"/>
    </location>
</feature>
<evidence type="ECO:0000256" key="3">
    <source>
        <dbReference type="ARBA" id="ARBA00023295"/>
    </source>
</evidence>
<dbReference type="InterPro" id="IPR033132">
    <property type="entry name" value="GH_1_N_CS"/>
</dbReference>
<dbReference type="Proteomes" id="UP000235145">
    <property type="component" value="Unassembled WGS sequence"/>
</dbReference>
<organism evidence="6 7">
    <name type="scientific">Lactuca sativa</name>
    <name type="common">Garden lettuce</name>
    <dbReference type="NCBI Taxonomy" id="4236"/>
    <lineage>
        <taxon>Eukaryota</taxon>
        <taxon>Viridiplantae</taxon>
        <taxon>Streptophyta</taxon>
        <taxon>Embryophyta</taxon>
        <taxon>Tracheophyta</taxon>
        <taxon>Spermatophyta</taxon>
        <taxon>Magnoliopsida</taxon>
        <taxon>eudicotyledons</taxon>
        <taxon>Gunneridae</taxon>
        <taxon>Pentapetalae</taxon>
        <taxon>asterids</taxon>
        <taxon>campanulids</taxon>
        <taxon>Asterales</taxon>
        <taxon>Asteraceae</taxon>
        <taxon>Cichorioideae</taxon>
        <taxon>Cichorieae</taxon>
        <taxon>Lactucinae</taxon>
        <taxon>Lactuca</taxon>
    </lineage>
</organism>
<reference evidence="6 7" key="1">
    <citation type="journal article" date="2017" name="Nat. Commun.">
        <title>Genome assembly with in vitro proximity ligation data and whole-genome triplication in lettuce.</title>
        <authorList>
            <person name="Reyes-Chin-Wo S."/>
            <person name="Wang Z."/>
            <person name="Yang X."/>
            <person name="Kozik A."/>
            <person name="Arikit S."/>
            <person name="Song C."/>
            <person name="Xia L."/>
            <person name="Froenicke L."/>
            <person name="Lavelle D.O."/>
            <person name="Truco M.J."/>
            <person name="Xia R."/>
            <person name="Zhu S."/>
            <person name="Xu C."/>
            <person name="Xu H."/>
            <person name="Xu X."/>
            <person name="Cox K."/>
            <person name="Korf I."/>
            <person name="Meyers B.C."/>
            <person name="Michelmore R.W."/>
        </authorList>
    </citation>
    <scope>NUCLEOTIDE SEQUENCE [LARGE SCALE GENOMIC DNA]</scope>
    <source>
        <strain evidence="7">cv. Salinas</strain>
        <tissue evidence="6">Seedlings</tissue>
    </source>
</reference>
<dbReference type="GO" id="GO:0005975">
    <property type="term" value="P:carbohydrate metabolic process"/>
    <property type="evidence" value="ECO:0007669"/>
    <property type="project" value="InterPro"/>
</dbReference>
<sequence>MLCSQCNFYKILSKDMENLKKGCQILPFTSYTSRSEFTKLKHNFVWGAATAAYQIEGAACEGGRGPCIWDTYCHERPASIVNGDNGNTAVNSYFKMKDDVQMLKKTGLNAYRFSISWSRIFPGGRPNRGVNREGVDYYNSLINELKSNQIEPFVTLWHFDTPSCLQEEYGGFLDERIICDFKAYAEFCFWEFGDRVVNWITLNEPANHCQYGYDMGGVAPGRTQNPTTEPYIVAHNMLLSHATVVELYRQRFQASQGGQIGITLDSLYFEPLNPHKKEDKDAAIRAIDFHFGWFMEPLVRGKYPDTMIKNVGGRLPEFTKEEANLVKGSYDFLGLNYYCSYYATIGKPDDVGSITKDSNVHSQPEDLDDKPIGEKGGVYWFYSYPPGLHKLLVHIKKAYGNPVIIITENGKHFFFTTSLVYFFITCSKNNDATWNIFVGWPDEANNHVKLEEACVDKKRIDYYNAHLQSVLQAMKEHVKVVGYFAWSLMDNFEWGSGYSVRFGLFYVDYKDGKYTRYPKNSAIWFMNFLKNPKKLHDTRKRNAESESIDSGPQTKK</sequence>
<evidence type="ECO:0000313" key="6">
    <source>
        <dbReference type="EMBL" id="KAJ0211650.1"/>
    </source>
</evidence>
<keyword evidence="2" id="KW-0378">Hydrolase</keyword>
<dbReference type="SUPFAM" id="SSF51445">
    <property type="entry name" value="(Trans)glycosidases"/>
    <property type="match status" value="1"/>
</dbReference>
<evidence type="ECO:0000256" key="4">
    <source>
        <dbReference type="RuleBase" id="RU003690"/>
    </source>
</evidence>
<evidence type="ECO:0000256" key="2">
    <source>
        <dbReference type="ARBA" id="ARBA00022801"/>
    </source>
</evidence>
<evidence type="ECO:0000256" key="5">
    <source>
        <dbReference type="SAM" id="MobiDB-lite"/>
    </source>
</evidence>
<gene>
    <name evidence="6" type="ORF">LSAT_V11C400180680</name>
</gene>
<keyword evidence="7" id="KW-1185">Reference proteome</keyword>
<evidence type="ECO:0008006" key="8">
    <source>
        <dbReference type="Google" id="ProtNLM"/>
    </source>
</evidence>
<dbReference type="PROSITE" id="PS00653">
    <property type="entry name" value="GLYCOSYL_HYDROL_F1_2"/>
    <property type="match status" value="1"/>
</dbReference>
<protein>
    <recommendedName>
        <fullName evidence="8">Beta-glucosidase</fullName>
    </recommendedName>
</protein>
<evidence type="ECO:0000313" key="7">
    <source>
        <dbReference type="Proteomes" id="UP000235145"/>
    </source>
</evidence>
<accession>A0A9R1VVM6</accession>
<comment type="caution">
    <text evidence="6">The sequence shown here is derived from an EMBL/GenBank/DDBJ whole genome shotgun (WGS) entry which is preliminary data.</text>
</comment>
<dbReference type="InterPro" id="IPR001360">
    <property type="entry name" value="Glyco_hydro_1"/>
</dbReference>
<dbReference type="InterPro" id="IPR017853">
    <property type="entry name" value="GH"/>
</dbReference>
<keyword evidence="3" id="KW-0326">Glycosidase</keyword>
<dbReference type="EMBL" id="NBSK02000004">
    <property type="protein sequence ID" value="KAJ0211650.1"/>
    <property type="molecule type" value="Genomic_DNA"/>
</dbReference>
<dbReference type="AlphaFoldDB" id="A0A9R1VVM6"/>
<proteinExistence type="inferred from homology"/>
<evidence type="ECO:0000256" key="1">
    <source>
        <dbReference type="ARBA" id="ARBA00010838"/>
    </source>
</evidence>
<dbReference type="Gene3D" id="3.20.20.80">
    <property type="entry name" value="Glycosidases"/>
    <property type="match status" value="1"/>
</dbReference>
<dbReference type="GO" id="GO:0008422">
    <property type="term" value="F:beta-glucosidase activity"/>
    <property type="evidence" value="ECO:0000318"/>
    <property type="project" value="GO_Central"/>
</dbReference>
<dbReference type="PRINTS" id="PR00131">
    <property type="entry name" value="GLHYDRLASE1"/>
</dbReference>
<dbReference type="PANTHER" id="PTHR10353">
    <property type="entry name" value="GLYCOSYL HYDROLASE"/>
    <property type="match status" value="1"/>
</dbReference>
<name>A0A9R1VVM6_LACSA</name>